<name>A0A420HWU0_9PEZI</name>
<gene>
    <name evidence="1" type="ORF">GcC1_151011</name>
</gene>
<dbReference type="OrthoDB" id="10506137at2759"/>
<dbReference type="AlphaFoldDB" id="A0A420HWU0"/>
<evidence type="ECO:0008006" key="3">
    <source>
        <dbReference type="Google" id="ProtNLM"/>
    </source>
</evidence>
<proteinExistence type="predicted"/>
<evidence type="ECO:0000313" key="2">
    <source>
        <dbReference type="Proteomes" id="UP000285405"/>
    </source>
</evidence>
<protein>
    <recommendedName>
        <fullName evidence="3">DUF659 domain-containing protein</fullName>
    </recommendedName>
</protein>
<dbReference type="EMBL" id="MCBR01015178">
    <property type="protein sequence ID" value="RKF61934.1"/>
    <property type="molecule type" value="Genomic_DNA"/>
</dbReference>
<organism evidence="1 2">
    <name type="scientific">Golovinomyces cichoracearum</name>
    <dbReference type="NCBI Taxonomy" id="62708"/>
    <lineage>
        <taxon>Eukaryota</taxon>
        <taxon>Fungi</taxon>
        <taxon>Dikarya</taxon>
        <taxon>Ascomycota</taxon>
        <taxon>Pezizomycotina</taxon>
        <taxon>Leotiomycetes</taxon>
        <taxon>Erysiphales</taxon>
        <taxon>Erysiphaceae</taxon>
        <taxon>Golovinomyces</taxon>
    </lineage>
</organism>
<evidence type="ECO:0000313" key="1">
    <source>
        <dbReference type="EMBL" id="RKF61934.1"/>
    </source>
</evidence>
<dbReference type="Proteomes" id="UP000285405">
    <property type="component" value="Unassembled WGS sequence"/>
</dbReference>
<sequence length="139" mass="15681">TANGKKQSIIKFQPRDDSPEELFAVAVYTSTANFSIFDTPEWSEFFASISFKPPGCKAFSERFLSAIYARTLQLVMEVALAAKYIQIVIDGSGNISKERVEKVCFLVNNISYYWSTKAVGAIRATTEWTISNLFKKQKQ</sequence>
<accession>A0A420HWU0</accession>
<comment type="caution">
    <text evidence="1">The sequence shown here is derived from an EMBL/GenBank/DDBJ whole genome shotgun (WGS) entry which is preliminary data.</text>
</comment>
<feature type="non-terminal residue" evidence="1">
    <location>
        <position position="1"/>
    </location>
</feature>
<reference evidence="1 2" key="1">
    <citation type="journal article" date="2018" name="BMC Genomics">
        <title>Comparative genome analyses reveal sequence features reflecting distinct modes of host-adaptation between dicot and monocot powdery mildew.</title>
        <authorList>
            <person name="Wu Y."/>
            <person name="Ma X."/>
            <person name="Pan Z."/>
            <person name="Kale S.D."/>
            <person name="Song Y."/>
            <person name="King H."/>
            <person name="Zhang Q."/>
            <person name="Presley C."/>
            <person name="Deng X."/>
            <person name="Wei C.I."/>
            <person name="Xiao S."/>
        </authorList>
    </citation>
    <scope>NUCLEOTIDE SEQUENCE [LARGE SCALE GENOMIC DNA]</scope>
    <source>
        <strain evidence="1">UCSC1</strain>
    </source>
</reference>